<dbReference type="InterPro" id="IPR041078">
    <property type="entry name" value="Plavaka"/>
</dbReference>
<dbReference type="Proteomes" id="UP001195769">
    <property type="component" value="Unassembled WGS sequence"/>
</dbReference>
<evidence type="ECO:0000313" key="2">
    <source>
        <dbReference type="EMBL" id="KAG1897122.1"/>
    </source>
</evidence>
<accession>A0AAD4E0J4</accession>
<dbReference type="RefSeq" id="XP_041222698.1">
    <property type="nucleotide sequence ID" value="XM_041375500.1"/>
</dbReference>
<comment type="caution">
    <text evidence="2">The sequence shown here is derived from an EMBL/GenBank/DDBJ whole genome shotgun (WGS) entry which is preliminary data.</text>
</comment>
<protein>
    <recommendedName>
        <fullName evidence="1">DUF6830 domain-containing protein</fullName>
    </recommendedName>
</protein>
<reference evidence="2" key="1">
    <citation type="journal article" date="2020" name="New Phytol.">
        <title>Comparative genomics reveals dynamic genome evolution in host specialist ectomycorrhizal fungi.</title>
        <authorList>
            <person name="Lofgren L.A."/>
            <person name="Nguyen N.H."/>
            <person name="Vilgalys R."/>
            <person name="Ruytinx J."/>
            <person name="Liao H.L."/>
            <person name="Branco S."/>
            <person name="Kuo A."/>
            <person name="LaButti K."/>
            <person name="Lipzen A."/>
            <person name="Andreopoulos W."/>
            <person name="Pangilinan J."/>
            <person name="Riley R."/>
            <person name="Hundley H."/>
            <person name="Na H."/>
            <person name="Barry K."/>
            <person name="Grigoriev I.V."/>
            <person name="Stajich J.E."/>
            <person name="Kennedy P.G."/>
        </authorList>
    </citation>
    <scope>NUCLEOTIDE SEQUENCE</scope>
    <source>
        <strain evidence="2">FC203</strain>
    </source>
</reference>
<organism evidence="2 3">
    <name type="scientific">Suillus fuscotomentosus</name>
    <dbReference type="NCBI Taxonomy" id="1912939"/>
    <lineage>
        <taxon>Eukaryota</taxon>
        <taxon>Fungi</taxon>
        <taxon>Dikarya</taxon>
        <taxon>Basidiomycota</taxon>
        <taxon>Agaricomycotina</taxon>
        <taxon>Agaricomycetes</taxon>
        <taxon>Agaricomycetidae</taxon>
        <taxon>Boletales</taxon>
        <taxon>Suillineae</taxon>
        <taxon>Suillaceae</taxon>
        <taxon>Suillus</taxon>
    </lineage>
</organism>
<sequence length="800" mass="91854">MFERMKAHDYESAREHNVYYPFSGREEWELAKFLIENLNQGQISRFLKLLWVKTRQQPTFKTAPQLLTFMDALPKGPQWRCTTIETDGYVTTHPVHLIWRDALEVTKHIFGNPIFANDMEFDPYEIFVDGEREYGEWMSSSCAHDIQACIIFYDELPRGATIVPIVLASDKTPVTRHTGGLEMHPTFLTIANIRSDIRMKATAHAWSCIAYMPIPQFICNPKFSSLLQARVWHRCMDIVCVNLKEAATVGASMVDPLGLLRYGFTPLCIDPWKVQEFQEAAKASHLSGVQLPFWRDWRFADPAIFLAPELLHTCHKFFFDHILKWCKEVVGADELDTRFRSQHKHIGTRHFGQGVSHVSQMTGREHRDIQRTIVPTIAGVVDPDFVRAVRAMVDFIYKAQAPTFTPTSIADMTSSLQEFHEFKHAILRAEARRGTSGPIEHFEIPKLELLASFARAIPQLGSIIQFTADVSERMLITQCKNPFEGTSHQRATFTQQVVRLLDREETACQFDLYALLRSNDMSLNNLIVNEFDEVVDMDPMLGWIMRVAPEELSRFQGPRPVRNHFLKGLLSEDSRVAFHITVSSDHTNKTAPFLARLYQLPDFPLTLRSFIESVNPTLATRFQNRLLNVWNKFHIQLHSTLRPRLVMPSQQVQAYPPSTNYPRGNCDSVLLQMHSEDAIVAQVRMVFGLSKKGPPLPAELDQIFLYVQLFEVVARPQDDVGVMMFRVKRRFVTGPDGTQVRVGMIIPLLDVTHAIELIPVYGDRANRAVDSSTCLESYDTFYLNNFSDKEWYHTLHTDFM</sequence>
<dbReference type="EMBL" id="JABBWK010000049">
    <property type="protein sequence ID" value="KAG1897122.1"/>
    <property type="molecule type" value="Genomic_DNA"/>
</dbReference>
<proteinExistence type="predicted"/>
<keyword evidence="3" id="KW-1185">Reference proteome</keyword>
<dbReference type="Pfam" id="PF18759">
    <property type="entry name" value="Plavaka"/>
    <property type="match status" value="2"/>
</dbReference>
<name>A0AAD4E0J4_9AGAM</name>
<dbReference type="Pfam" id="PF20722">
    <property type="entry name" value="DUF6830"/>
    <property type="match status" value="1"/>
</dbReference>
<dbReference type="GeneID" id="64669798"/>
<feature type="domain" description="DUF6830" evidence="1">
    <location>
        <begin position="574"/>
        <end position="676"/>
    </location>
</feature>
<gene>
    <name evidence="2" type="ORF">F5891DRAFT_957651</name>
</gene>
<dbReference type="AlphaFoldDB" id="A0AAD4E0J4"/>
<evidence type="ECO:0000313" key="3">
    <source>
        <dbReference type="Proteomes" id="UP001195769"/>
    </source>
</evidence>
<evidence type="ECO:0000259" key="1">
    <source>
        <dbReference type="Pfam" id="PF20722"/>
    </source>
</evidence>
<dbReference type="InterPro" id="IPR049233">
    <property type="entry name" value="DUF6830"/>
</dbReference>